<feature type="region of interest" description="Disordered" evidence="5">
    <location>
        <begin position="1"/>
        <end position="26"/>
    </location>
</feature>
<name>A0A6I4NU75_9MICO</name>
<dbReference type="PANTHER" id="PTHR30055:SF238">
    <property type="entry name" value="MYCOFACTOCIN BIOSYNTHESIS TRANSCRIPTIONAL REGULATOR MFTR-RELATED"/>
    <property type="match status" value="1"/>
</dbReference>
<evidence type="ECO:0000256" key="3">
    <source>
        <dbReference type="ARBA" id="ARBA00023163"/>
    </source>
</evidence>
<feature type="compositionally biased region" description="Pro residues" evidence="5">
    <location>
        <begin position="1"/>
        <end position="10"/>
    </location>
</feature>
<organism evidence="7 8">
    <name type="scientific">Agromyces seonyuensis</name>
    <dbReference type="NCBI Taxonomy" id="2662446"/>
    <lineage>
        <taxon>Bacteria</taxon>
        <taxon>Bacillati</taxon>
        <taxon>Actinomycetota</taxon>
        <taxon>Actinomycetes</taxon>
        <taxon>Micrococcales</taxon>
        <taxon>Microbacteriaceae</taxon>
        <taxon>Agromyces</taxon>
    </lineage>
</organism>
<comment type="caution">
    <text evidence="7">The sequence shown here is derived from an EMBL/GenBank/DDBJ whole genome shotgun (WGS) entry which is preliminary data.</text>
</comment>
<dbReference type="InterPro" id="IPR009057">
    <property type="entry name" value="Homeodomain-like_sf"/>
</dbReference>
<dbReference type="SUPFAM" id="SSF46689">
    <property type="entry name" value="Homeodomain-like"/>
    <property type="match status" value="1"/>
</dbReference>
<keyword evidence="1" id="KW-0805">Transcription regulation</keyword>
<feature type="domain" description="HTH tetR-type" evidence="6">
    <location>
        <begin position="25"/>
        <end position="85"/>
    </location>
</feature>
<gene>
    <name evidence="7" type="ORF">GB864_04405</name>
</gene>
<dbReference type="Pfam" id="PF00440">
    <property type="entry name" value="TetR_N"/>
    <property type="match status" value="1"/>
</dbReference>
<keyword evidence="2 4" id="KW-0238">DNA-binding</keyword>
<evidence type="ECO:0000313" key="7">
    <source>
        <dbReference type="EMBL" id="MWB97793.1"/>
    </source>
</evidence>
<evidence type="ECO:0000256" key="5">
    <source>
        <dbReference type="SAM" id="MobiDB-lite"/>
    </source>
</evidence>
<keyword evidence="3" id="KW-0804">Transcription</keyword>
<keyword evidence="8" id="KW-1185">Reference proteome</keyword>
<dbReference type="PANTHER" id="PTHR30055">
    <property type="entry name" value="HTH-TYPE TRANSCRIPTIONAL REGULATOR RUTR"/>
    <property type="match status" value="1"/>
</dbReference>
<dbReference type="PRINTS" id="PR00455">
    <property type="entry name" value="HTHTETR"/>
</dbReference>
<dbReference type="Pfam" id="PF17754">
    <property type="entry name" value="TetR_C_14"/>
    <property type="match status" value="1"/>
</dbReference>
<dbReference type="PROSITE" id="PS50977">
    <property type="entry name" value="HTH_TETR_2"/>
    <property type="match status" value="1"/>
</dbReference>
<feature type="DNA-binding region" description="H-T-H motif" evidence="4">
    <location>
        <begin position="48"/>
        <end position="67"/>
    </location>
</feature>
<protein>
    <submittedName>
        <fullName evidence="7">TetR family transcriptional regulator</fullName>
    </submittedName>
</protein>
<dbReference type="AlphaFoldDB" id="A0A6I4NU75"/>
<evidence type="ECO:0000256" key="1">
    <source>
        <dbReference type="ARBA" id="ARBA00023015"/>
    </source>
</evidence>
<dbReference type="Gene3D" id="1.10.10.60">
    <property type="entry name" value="Homeodomain-like"/>
    <property type="match status" value="1"/>
</dbReference>
<evidence type="ECO:0000313" key="8">
    <source>
        <dbReference type="Proteomes" id="UP000438182"/>
    </source>
</evidence>
<dbReference type="InterPro" id="IPR041347">
    <property type="entry name" value="MftR_C"/>
</dbReference>
<dbReference type="Proteomes" id="UP000438182">
    <property type="component" value="Unassembled WGS sequence"/>
</dbReference>
<evidence type="ECO:0000256" key="4">
    <source>
        <dbReference type="PROSITE-ProRule" id="PRU00335"/>
    </source>
</evidence>
<dbReference type="GO" id="GO:0000976">
    <property type="term" value="F:transcription cis-regulatory region binding"/>
    <property type="evidence" value="ECO:0007669"/>
    <property type="project" value="TreeGrafter"/>
</dbReference>
<accession>A0A6I4NU75</accession>
<evidence type="ECO:0000256" key="2">
    <source>
        <dbReference type="ARBA" id="ARBA00023125"/>
    </source>
</evidence>
<dbReference type="InterPro" id="IPR050109">
    <property type="entry name" value="HTH-type_TetR-like_transc_reg"/>
</dbReference>
<dbReference type="RefSeq" id="WP_160423138.1">
    <property type="nucleotide sequence ID" value="NZ_WSTA01000012.1"/>
</dbReference>
<sequence>MPVPKAPGTPAPNASSRNVGGRPRRSSRATLEDAASELFLEQGYAATTIDQIAQRAGVGRNTFFSYFGAKSDLLWLDADPTLELLPAELAAAPADLPPTAALAAALHELASRHPHSALPIALSQRESMATLDEFLRAGLPRFLAVRSAIAEFLADRSGRTAADPIVRAAAAAITAAVATGAGDWALAGSERGPLADAVDLAVAPVLGGFASLLNAR</sequence>
<evidence type="ECO:0000259" key="6">
    <source>
        <dbReference type="PROSITE" id="PS50977"/>
    </source>
</evidence>
<dbReference type="GO" id="GO:0003700">
    <property type="term" value="F:DNA-binding transcription factor activity"/>
    <property type="evidence" value="ECO:0007669"/>
    <property type="project" value="TreeGrafter"/>
</dbReference>
<dbReference type="Gene3D" id="1.10.357.10">
    <property type="entry name" value="Tetracycline Repressor, domain 2"/>
    <property type="match status" value="1"/>
</dbReference>
<dbReference type="EMBL" id="WSTA01000012">
    <property type="protein sequence ID" value="MWB97793.1"/>
    <property type="molecule type" value="Genomic_DNA"/>
</dbReference>
<dbReference type="InterPro" id="IPR001647">
    <property type="entry name" value="HTH_TetR"/>
</dbReference>
<proteinExistence type="predicted"/>
<reference evidence="7 8" key="1">
    <citation type="submission" date="2019-12" db="EMBL/GenBank/DDBJ databases">
        <authorList>
            <person name="Kim Y.S."/>
        </authorList>
    </citation>
    <scope>NUCLEOTIDE SEQUENCE [LARGE SCALE GENOMIC DNA]</scope>
    <source>
        <strain evidence="7 8">MMS17-SY077</strain>
    </source>
</reference>